<dbReference type="Proteomes" id="UP001479933">
    <property type="component" value="Chromosome"/>
</dbReference>
<sequence length="346" mass="37430">MTEFVFGGGIEHALTHFAAFGAASLLEDWGIRDVRLRWSDDSSPRMVLFAPGAASSELPELVLAHALAHADPGSWVQQRHDLAGSGKTVEIGLFSPRIAAPGSPHSWINLYSARRSALDQSVNQTWLDAMMLQSIGEPAYWQFGDKDARYDEGASRWEMKTRNRGEDFTRNRLALLAASVSNRAADEIARGLNGEALNDSKAGPDSRTGTGLVPPGSVDDAVAWCALWGIASFALYPRVRGLAVTPAAGPHNRFHPTEMVLPVFTIPTSPAKVRRILRSQDLAEAAFGEEGANQSGDLRRQAAYDRLTTQGVRALVRFPIKKAGSSSAPERQVLAGRVVPLLGRGR</sequence>
<proteinExistence type="predicted"/>
<evidence type="ECO:0000313" key="2">
    <source>
        <dbReference type="Proteomes" id="UP001479933"/>
    </source>
</evidence>
<accession>A0ABZ2U1H2</accession>
<gene>
    <name evidence="1" type="ORF">RVF87_21100</name>
</gene>
<keyword evidence="2" id="KW-1185">Reference proteome</keyword>
<name>A0ABZ2U1H2_9ACTN</name>
<dbReference type="EMBL" id="CP136137">
    <property type="protein sequence ID" value="WYY07452.1"/>
    <property type="molecule type" value="Genomic_DNA"/>
</dbReference>
<protein>
    <recommendedName>
        <fullName evidence="3">CRISPR-associated protein Csb3</fullName>
    </recommendedName>
</protein>
<dbReference type="RefSeq" id="WP_157086099.1">
    <property type="nucleotide sequence ID" value="NZ_CP136137.1"/>
</dbReference>
<reference evidence="1 2" key="1">
    <citation type="journal article" date="2023" name="Virus Evol.">
        <title>Computational host range prediction-The good, the bad, and the ugly.</title>
        <authorList>
            <person name="Howell A.A."/>
            <person name="Versoza C.J."/>
            <person name="Pfeifer S.P."/>
        </authorList>
    </citation>
    <scope>NUCLEOTIDE SEQUENCE [LARGE SCALE GENOMIC DNA]</scope>
    <source>
        <strain evidence="1 2">1610/1b</strain>
    </source>
</reference>
<organism evidence="1 2">
    <name type="scientific">Gordonia hydrophobica</name>
    <dbReference type="NCBI Taxonomy" id="40516"/>
    <lineage>
        <taxon>Bacteria</taxon>
        <taxon>Bacillati</taxon>
        <taxon>Actinomycetota</taxon>
        <taxon>Actinomycetes</taxon>
        <taxon>Mycobacteriales</taxon>
        <taxon>Gordoniaceae</taxon>
        <taxon>Gordonia</taxon>
    </lineage>
</organism>
<evidence type="ECO:0008006" key="3">
    <source>
        <dbReference type="Google" id="ProtNLM"/>
    </source>
</evidence>
<evidence type="ECO:0000313" key="1">
    <source>
        <dbReference type="EMBL" id="WYY07452.1"/>
    </source>
</evidence>